<protein>
    <submittedName>
        <fullName evidence="1">Uncharacterized protein</fullName>
    </submittedName>
</protein>
<comment type="caution">
    <text evidence="1">The sequence shown here is derived from an EMBL/GenBank/DDBJ whole genome shotgun (WGS) entry which is preliminary data.</text>
</comment>
<dbReference type="Proteomes" id="UP000285757">
    <property type="component" value="Unassembled WGS sequence"/>
</dbReference>
<gene>
    <name evidence="1" type="ORF">BK671_20965</name>
</gene>
<reference evidence="1 2" key="1">
    <citation type="submission" date="2016-10" db="EMBL/GenBank/DDBJ databases">
        <title>Comparative genome analysis of multiple Pseudomonas spp. focuses on biocontrol and plant growth promoting traits.</title>
        <authorList>
            <person name="Tao X.-Y."/>
            <person name="Taylor C.G."/>
        </authorList>
    </citation>
    <scope>NUCLEOTIDE SEQUENCE [LARGE SCALE GENOMIC DNA]</scope>
    <source>
        <strain evidence="1 2">24D3</strain>
    </source>
</reference>
<evidence type="ECO:0000313" key="1">
    <source>
        <dbReference type="EMBL" id="RON63683.1"/>
    </source>
</evidence>
<accession>A0A423L5R1</accession>
<proteinExistence type="predicted"/>
<evidence type="ECO:0000313" key="2">
    <source>
        <dbReference type="Proteomes" id="UP000285757"/>
    </source>
</evidence>
<name>A0A423L5R1_PSEFL</name>
<dbReference type="EMBL" id="MOBU01000017">
    <property type="protein sequence ID" value="RON63683.1"/>
    <property type="molecule type" value="Genomic_DNA"/>
</dbReference>
<sequence length="1374" mass="152428">MTDTPIAVPDTPVIAEFRATQALGLDDSPDIEEFVQPPNAQDRRRFKALQRKTPDLVQNLTVDDLKRKRIHSQIIETVRTFLAGKPSLIGHLGASVLASASADELRATPSVFLQKVLNAASTEDLTQRLLKTLKWYGARVGEKAPASVRHQLACKAICLYLHAPSADEPQEVAGFRWDDPTHWGKSYQTLRADFEQHLLDTQRVANRKEAILLARVFETRLSKDFAVRDIPAELPYKSSLVWVNFMHGVLLADQPDQDRSQPLSFQQLVDLPLKRSTDASPEQLKDIARLRLIPALEWAICTGIVQSRPTSAYDQNDMEVAITALDSHNESLTQAVLALTLPCPDRMKMAKEAKDHLFGTAAFESDGRKLLADEHDSNRFMDSPSFRVPGHAFLDVYADGQFDSGKKWFVTAADGKTRTDHWISVDHQRGVQSQRKDISGVYRQQFFYGRQNTLPEINNQFESDFKKHLSSIRNAYKTLISSLLNSLPLADRQALEQGKVRVLSLISKKTKDKEQVRARKGFVLQVIQGEKITYYELIPSAGFIRCRPTLRVTHTADGVLEDIAFHTPVAGQSTSLDLSMSLRLDWSAHLDGKPPVEGAYCVAILSSVGEVPDAAPAKPEVTPPLPRLDTVADYIASNFLYVDEKALHTYARGITTFDTLRDGPDPIVLLKELAMERVKQTVPFWSNIEDIASGDTFRIIRGSIGLGLEIVGFVLPIGKFISGCVRLIRVASGASHLALKASLPAFSKLASNLLISSLKNLNPLGGVRPLLKMLGNGAWKGLKITGELAIRPFRKLARTDIYRLNHNLPQAVDPGRWRPLTQGDQLATINGIDDVLVRNTSTVDLQRFHLVDPVTSLPYGPRLSRHGKNFVQGRSTFKTQPLDQSRVVTEVPEHARIHDLLEVDGSTTMLIDGTPYRLDGNQLRRADLIDDQARFKALPCRVRRAPGAVCKTVYVTRDPGPLPEPLINETKGWAPWFGDIIYNPAIRKQPLWTSAIKRYKSLDASLELQQGIFARIKVNLPYEQGGKFDTLEVGAILVTAKDNSKHYVFTRLSDGDFYINERLASTSSSKTFVLERAVSSDLVEELKTVYTGSLNANNIARIHGVEQIEHALKTMDEIAIPIGGHITPPDTLKLLKVDTSPAEAVMFDHSTRMIVSKLETGAASWSRSKDAPEALRKKTAEIFDTLFSEKVVNVTANSDLKINQSMLKLQRLLPRKFQTDNPRNIAYADIVTSTGKREVYVSVSGGQGLTGKLPLFEPLGRSGSVEVNDITYFNVDAGQTFARTSLNVSTDGKLLAIPHTIKDVNAYTPKLTSRPTSLDSEAKLISVLRQKYPDNKMIKSIEVATTLSPCNSCAVVLKEFAYDGAVDGLKVLWG</sequence>
<dbReference type="RefSeq" id="WP_123534764.1">
    <property type="nucleotide sequence ID" value="NZ_MOBU01000017.1"/>
</dbReference>
<organism evidence="1 2">
    <name type="scientific">Pseudomonas fluorescens</name>
    <dbReference type="NCBI Taxonomy" id="294"/>
    <lineage>
        <taxon>Bacteria</taxon>
        <taxon>Pseudomonadati</taxon>
        <taxon>Pseudomonadota</taxon>
        <taxon>Gammaproteobacteria</taxon>
        <taxon>Pseudomonadales</taxon>
        <taxon>Pseudomonadaceae</taxon>
        <taxon>Pseudomonas</taxon>
    </lineage>
</organism>